<dbReference type="AlphaFoldDB" id="A0A420XT97"/>
<dbReference type="InParanoid" id="A0A420XT97"/>
<dbReference type="GO" id="GO:0071111">
    <property type="term" value="F:cyclic-guanylate-specific phosphodiesterase activity"/>
    <property type="evidence" value="ECO:0007669"/>
    <property type="project" value="InterPro"/>
</dbReference>
<evidence type="ECO:0000259" key="1">
    <source>
        <dbReference type="PROSITE" id="PS50883"/>
    </source>
</evidence>
<dbReference type="EMBL" id="RBWV01000009">
    <property type="protein sequence ID" value="RKS80034.1"/>
    <property type="molecule type" value="Genomic_DNA"/>
</dbReference>
<dbReference type="SMART" id="SM00052">
    <property type="entry name" value="EAL"/>
    <property type="match status" value="1"/>
</dbReference>
<dbReference type="Pfam" id="PF00563">
    <property type="entry name" value="EAL"/>
    <property type="match status" value="1"/>
</dbReference>
<dbReference type="SUPFAM" id="SSF141868">
    <property type="entry name" value="EAL domain-like"/>
    <property type="match status" value="1"/>
</dbReference>
<evidence type="ECO:0000313" key="2">
    <source>
        <dbReference type="EMBL" id="RKS80034.1"/>
    </source>
</evidence>
<keyword evidence="3" id="KW-1185">Reference proteome</keyword>
<organism evidence="2 3">
    <name type="scientific">Motilibacter peucedani</name>
    <dbReference type="NCBI Taxonomy" id="598650"/>
    <lineage>
        <taxon>Bacteria</taxon>
        <taxon>Bacillati</taxon>
        <taxon>Actinomycetota</taxon>
        <taxon>Actinomycetes</taxon>
        <taxon>Motilibacterales</taxon>
        <taxon>Motilibacteraceae</taxon>
        <taxon>Motilibacter</taxon>
    </lineage>
</organism>
<dbReference type="PANTHER" id="PTHR33121">
    <property type="entry name" value="CYCLIC DI-GMP PHOSPHODIESTERASE PDEF"/>
    <property type="match status" value="1"/>
</dbReference>
<accession>A0A420XT97</accession>
<proteinExistence type="predicted"/>
<gene>
    <name evidence="2" type="ORF">CLV35_0453</name>
</gene>
<name>A0A420XT97_9ACTN</name>
<dbReference type="CDD" id="cd01948">
    <property type="entry name" value="EAL"/>
    <property type="match status" value="1"/>
</dbReference>
<sequence>MTAVDLTLPAAGSESPVTWDEALRTVLDDPAQPALVYQPIVDLARARVAGYECLARFSGPLQAPPDVWFQQAHLYGCAEEMEARVVRRALEERRHLEESRFLTVNITPTLLPSEPVRAAFASGGDLTGVVVELTEHVQYDSGDGLAAHLDALRAAGALIAMDDAGSGYAGLSQLLDVRPQLVKLDRALVEDIDTDAAKASMARLFGAITGSLDAWLLAEGIERVEELETCIALGIPLAQGYLLGRPAATFTELPDELAARILLAARRADDVTLVRAVLRTAPALAPGSAPAPSDGPQVVVDEYGCPTSLLLPLRRADDAPEHRAAAGMLLVRDDTPVHDAARRAMARPAANRLDPLVCVDDRGLLLGTVGIDDLTNALATLVERTLEGENRP</sequence>
<protein>
    <submittedName>
        <fullName evidence="2">EAL domain-containing protein (Putative c-di-GMP-specific phosphodiesterase class I)</fullName>
    </submittedName>
</protein>
<dbReference type="InterPro" id="IPR001633">
    <property type="entry name" value="EAL_dom"/>
</dbReference>
<comment type="caution">
    <text evidence="2">The sequence shown here is derived from an EMBL/GenBank/DDBJ whole genome shotgun (WGS) entry which is preliminary data.</text>
</comment>
<dbReference type="InterPro" id="IPR035919">
    <property type="entry name" value="EAL_sf"/>
</dbReference>
<evidence type="ECO:0000313" key="3">
    <source>
        <dbReference type="Proteomes" id="UP000281955"/>
    </source>
</evidence>
<dbReference type="PROSITE" id="PS50883">
    <property type="entry name" value="EAL"/>
    <property type="match status" value="1"/>
</dbReference>
<reference evidence="2 3" key="1">
    <citation type="submission" date="2018-10" db="EMBL/GenBank/DDBJ databases">
        <title>Genomic Encyclopedia of Archaeal and Bacterial Type Strains, Phase II (KMG-II): from individual species to whole genera.</title>
        <authorList>
            <person name="Goeker M."/>
        </authorList>
    </citation>
    <scope>NUCLEOTIDE SEQUENCE [LARGE SCALE GENOMIC DNA]</scope>
    <source>
        <strain evidence="2 3">RP-AC37</strain>
    </source>
</reference>
<dbReference type="Proteomes" id="UP000281955">
    <property type="component" value="Unassembled WGS sequence"/>
</dbReference>
<dbReference type="Gene3D" id="3.20.20.450">
    <property type="entry name" value="EAL domain"/>
    <property type="match status" value="1"/>
</dbReference>
<feature type="domain" description="EAL" evidence="1">
    <location>
        <begin position="16"/>
        <end position="260"/>
    </location>
</feature>
<dbReference type="RefSeq" id="WP_121191775.1">
    <property type="nucleotide sequence ID" value="NZ_RBWV01000009.1"/>
</dbReference>
<dbReference type="InterPro" id="IPR050706">
    <property type="entry name" value="Cyclic-di-GMP_PDE-like"/>
</dbReference>
<dbReference type="PANTHER" id="PTHR33121:SF76">
    <property type="entry name" value="SIGNALING PROTEIN"/>
    <property type="match status" value="1"/>
</dbReference>
<dbReference type="OrthoDB" id="23692at2"/>